<reference evidence="2 3" key="1">
    <citation type="journal article" date="2013" name="BMC Genomics">
        <title>The genome and transcriptome of the pine saprophyte Ophiostoma piceae, and a comparison with the bark beetle-associated pine pathogen Grosmannia clavigera.</title>
        <authorList>
            <person name="Haridas S."/>
            <person name="Wang Y."/>
            <person name="Lim L."/>
            <person name="Massoumi Alamouti S."/>
            <person name="Jackman S."/>
            <person name="Docking R."/>
            <person name="Robertson G."/>
            <person name="Birol I."/>
            <person name="Bohlmann J."/>
            <person name="Breuil C."/>
        </authorList>
    </citation>
    <scope>NUCLEOTIDE SEQUENCE [LARGE SCALE GENOMIC DNA]</scope>
    <source>
        <strain evidence="2 3">UAMH 11346</strain>
    </source>
</reference>
<evidence type="ECO:0000256" key="1">
    <source>
        <dbReference type="SAM" id="MobiDB-lite"/>
    </source>
</evidence>
<evidence type="ECO:0000313" key="2">
    <source>
        <dbReference type="EMBL" id="EPE06826.1"/>
    </source>
</evidence>
<name>S3C4Q7_OPHP1</name>
<feature type="region of interest" description="Disordered" evidence="1">
    <location>
        <begin position="240"/>
        <end position="262"/>
    </location>
</feature>
<accession>S3C4Q7</accession>
<dbReference type="Proteomes" id="UP000016923">
    <property type="component" value="Unassembled WGS sequence"/>
</dbReference>
<dbReference type="EMBL" id="KE148152">
    <property type="protein sequence ID" value="EPE06826.1"/>
    <property type="molecule type" value="Genomic_DNA"/>
</dbReference>
<dbReference type="HOGENOM" id="CLU_1062085_0_0_1"/>
<gene>
    <name evidence="2" type="ORF">F503_03253</name>
</gene>
<protein>
    <submittedName>
        <fullName evidence="2">Uncharacterized protein</fullName>
    </submittedName>
</protein>
<sequence>MAWPPRARNLVLEANNSNWYDWYEDFMAEFGRNAAAVAIDPESKAPDGTLYTDKEAMREALKAADWPIPERPVRPVLGDDDEESLEKYLDEYEAYLSDRELRLVHKRRVHEDYYSAAAAILQYVPKHVFCDLLADIESPRGQLAALRANFASFEPFLGLKRDLEYEALQATYSWTAVEDWIPKWAELIRKLQQVDSSVVHDHRYLGDLSNLLTNSSAPASQTAGLILQVVSKVPAEAPALVSRSRSGGDGNNSDDGGSGASL</sequence>
<dbReference type="AlphaFoldDB" id="S3C4Q7"/>
<keyword evidence="3" id="KW-1185">Reference proteome</keyword>
<organism evidence="2 3">
    <name type="scientific">Ophiostoma piceae (strain UAMH 11346)</name>
    <name type="common">Sap stain fungus</name>
    <dbReference type="NCBI Taxonomy" id="1262450"/>
    <lineage>
        <taxon>Eukaryota</taxon>
        <taxon>Fungi</taxon>
        <taxon>Dikarya</taxon>
        <taxon>Ascomycota</taxon>
        <taxon>Pezizomycotina</taxon>
        <taxon>Sordariomycetes</taxon>
        <taxon>Sordariomycetidae</taxon>
        <taxon>Ophiostomatales</taxon>
        <taxon>Ophiostomataceae</taxon>
        <taxon>Ophiostoma</taxon>
    </lineage>
</organism>
<evidence type="ECO:0000313" key="3">
    <source>
        <dbReference type="Proteomes" id="UP000016923"/>
    </source>
</evidence>
<proteinExistence type="predicted"/>
<dbReference type="VEuPathDB" id="FungiDB:F503_03253"/>